<feature type="region of interest" description="Disordered" evidence="1">
    <location>
        <begin position="788"/>
        <end position="808"/>
    </location>
</feature>
<feature type="region of interest" description="Disordered" evidence="1">
    <location>
        <begin position="1141"/>
        <end position="1171"/>
    </location>
</feature>
<organism evidence="2 3">
    <name type="scientific">Smittium megazygosporum</name>
    <dbReference type="NCBI Taxonomy" id="133381"/>
    <lineage>
        <taxon>Eukaryota</taxon>
        <taxon>Fungi</taxon>
        <taxon>Fungi incertae sedis</taxon>
        <taxon>Zoopagomycota</taxon>
        <taxon>Kickxellomycotina</taxon>
        <taxon>Harpellomycetes</taxon>
        <taxon>Harpellales</taxon>
        <taxon>Legeriomycetaceae</taxon>
        <taxon>Smittium</taxon>
    </lineage>
</organism>
<reference evidence="2 3" key="1">
    <citation type="journal article" date="2018" name="MBio">
        <title>Comparative Genomics Reveals the Core Gene Toolbox for the Fungus-Insect Symbiosis.</title>
        <authorList>
            <person name="Wang Y."/>
            <person name="Stata M."/>
            <person name="Wang W."/>
            <person name="Stajich J.E."/>
            <person name="White M.M."/>
            <person name="Moncalvo J.M."/>
        </authorList>
    </citation>
    <scope>NUCLEOTIDE SEQUENCE [LARGE SCALE GENOMIC DNA]</scope>
    <source>
        <strain evidence="2 3">SC-DP-2</strain>
    </source>
</reference>
<dbReference type="Proteomes" id="UP000245609">
    <property type="component" value="Unassembled WGS sequence"/>
</dbReference>
<feature type="compositionally biased region" description="Basic and acidic residues" evidence="1">
    <location>
        <begin position="1025"/>
        <end position="1038"/>
    </location>
</feature>
<feature type="region of interest" description="Disordered" evidence="1">
    <location>
        <begin position="1015"/>
        <end position="1038"/>
    </location>
</feature>
<accession>A0A2T9ZCM9</accession>
<evidence type="ECO:0000313" key="3">
    <source>
        <dbReference type="Proteomes" id="UP000245609"/>
    </source>
</evidence>
<sequence length="1442" mass="167410">MCLWSMAVEFYYKNQAKRILRIWKLKNHSEQIRKELQKLREQSVLPLIPNPRFVYTDSILLNTDEKYSIYNDFQNLQDSNSYFSEDYSLIQYSNHNRIDNNERTEISYSSSEPDSKQSIRLLFLFNLWKKKTKLRGLEYSFVLFSESNHKRSRFNKWKLRFAENSSISKAKRDSHAIIVSRQKVLFNASNTFLLLWRKIAILSELEFLWKNSLCTNSTQTIIFFNYHNLKIDRTANTRYRNTVSNSKKVILKLWVQRWKNLINLKKSKKLVYTNSQKLLIQRMSTCIKKYTDIEAAIKKKNDQNKVSNIISTWKDKYEKKLMLLQDSIEHYDLRLKTLVFKKILFQKKKKSDLSFLEHQYILQRGKLEQNLQKAILSKWDKHAKHFLELSLKHPKSLQLYNSRFEEGRKLGIFEKKMVIIKSKQILESWVDKHRRLEYLENFFKARISRSIVKSNIKEWNEKAEEKQTTKLVLAFGIFTAISYNNTIESRIQEFYIKRNNIIKKAFLKKLYGKYLTLAEKLKRTERVADEHVYHKNIKIKQKTLAKFKPYIKALEVPIQGIKSKRKTRSSSNSPRLTYPFKAPRYRNFNHIDAHGKQNQLSIRNSEAEVQRRGSNASSSSSVKTEIQPFCLLTKVQASSAYTNISAVGINKIKLNQDIRISSDISSFIKQAGNLNLQYSNEPDYLKVKQQDIEYGKILDEIREKTLTPPGETKPKNTVGLVFEKFNPKTSNENLTKLENPDHDEVYNAIHKHKKQSSDIKNNSFNSGLEHNKFKFNLNQKDSMIHKGNTSSDKKMFNSPVQPNNIDNTANTERNSAIFKFEKLKLTLPSSPLIPLFEKCQISSPNTGFKGNSLLFKKDIPIVQNKKSTNPPFTKFQEFINSNTYLKPKSSEKDKSEFPQISKIKIENKKDSRSEYAHNLNITTVKRLTNHKDDVITFSKHSNYDISRVLKISNSRLFPSKKSPVLFEGIEAKQLVASKIVSRKVSTVIINATKRVENSGHNLEIEPRIDFDSLGEIEGSTPENINDDKNVISKESSDKLNDSGPDIVCENNLDDKPESLAIELEDLCFESQKKTINSIIFAILGAWKKFSIDDLSIQIEKDEFIQKKADRMIMLRCLRFWQRKYLMKILFSNRLEINFGQNESSENESANGLVYKSDSESDSRHSAASSERIKEIPQISISESEILETAEYPEKSTINSLDPDTSFQSVLGINDLCERFATVSLGESQNKTDSVKRFLSNIQNHSSKSISENLGKKNSRFNENGLFGYQNPDKDAHISTKSLERIYNPSSQNDLGSKTMNKDKPRSTGLELQDLEEKVIELKVGFQQSSGETLSNEKSGNNKEIFEETSKSKQLEKNNQDVIHFYQVEGGKSHEDCSLSFIVESFKDSLLKNQSNLNGDGQEDNEEMTVLKEELHPITQKENDLQEIMQNTDQFEINMEEKR</sequence>
<proteinExistence type="predicted"/>
<feature type="compositionally biased region" description="Basic and acidic residues" evidence="1">
    <location>
        <begin position="1339"/>
        <end position="1353"/>
    </location>
</feature>
<feature type="region of interest" description="Disordered" evidence="1">
    <location>
        <begin position="1287"/>
        <end position="1306"/>
    </location>
</feature>
<evidence type="ECO:0000313" key="2">
    <source>
        <dbReference type="EMBL" id="PVV02349.1"/>
    </source>
</evidence>
<evidence type="ECO:0000256" key="1">
    <source>
        <dbReference type="SAM" id="MobiDB-lite"/>
    </source>
</evidence>
<feature type="compositionally biased region" description="Polar residues" evidence="1">
    <location>
        <begin position="798"/>
        <end position="808"/>
    </location>
</feature>
<feature type="region of interest" description="Disordered" evidence="1">
    <location>
        <begin position="1328"/>
        <end position="1353"/>
    </location>
</feature>
<feature type="compositionally biased region" description="Polar residues" evidence="1">
    <location>
        <begin position="1328"/>
        <end position="1338"/>
    </location>
</feature>
<dbReference type="EMBL" id="MBFS01000497">
    <property type="protein sequence ID" value="PVV02349.1"/>
    <property type="molecule type" value="Genomic_DNA"/>
</dbReference>
<protein>
    <submittedName>
        <fullName evidence="2">Uncharacterized protein</fullName>
    </submittedName>
</protein>
<feature type="compositionally biased region" description="Polar residues" evidence="1">
    <location>
        <begin position="1287"/>
        <end position="1298"/>
    </location>
</feature>
<feature type="compositionally biased region" description="Basic and acidic residues" evidence="1">
    <location>
        <begin position="1156"/>
        <end position="1171"/>
    </location>
</feature>
<gene>
    <name evidence="2" type="ORF">BB560_003201</name>
</gene>
<comment type="caution">
    <text evidence="2">The sequence shown here is derived from an EMBL/GenBank/DDBJ whole genome shotgun (WGS) entry which is preliminary data.</text>
</comment>
<name>A0A2T9ZCM9_9FUNG</name>
<keyword evidence="3" id="KW-1185">Reference proteome</keyword>